<dbReference type="EMBL" id="GGEC01078320">
    <property type="protein sequence ID" value="MBX58804.1"/>
    <property type="molecule type" value="Transcribed_RNA"/>
</dbReference>
<evidence type="ECO:0000313" key="1">
    <source>
        <dbReference type="EMBL" id="MBX58804.1"/>
    </source>
</evidence>
<sequence length="16" mass="1949">MMNQLMNPNHHNMSSY</sequence>
<accession>A0A2P2PVP7</accession>
<organism evidence="1">
    <name type="scientific">Rhizophora mucronata</name>
    <name type="common">Asiatic mangrove</name>
    <dbReference type="NCBI Taxonomy" id="61149"/>
    <lineage>
        <taxon>Eukaryota</taxon>
        <taxon>Viridiplantae</taxon>
        <taxon>Streptophyta</taxon>
        <taxon>Embryophyta</taxon>
        <taxon>Tracheophyta</taxon>
        <taxon>Spermatophyta</taxon>
        <taxon>Magnoliopsida</taxon>
        <taxon>eudicotyledons</taxon>
        <taxon>Gunneridae</taxon>
        <taxon>Pentapetalae</taxon>
        <taxon>rosids</taxon>
        <taxon>fabids</taxon>
        <taxon>Malpighiales</taxon>
        <taxon>Rhizophoraceae</taxon>
        <taxon>Rhizophora</taxon>
    </lineage>
</organism>
<proteinExistence type="predicted"/>
<dbReference type="AlphaFoldDB" id="A0A2P2PVP7"/>
<protein>
    <submittedName>
        <fullName evidence="1">Uncharacterized protein</fullName>
    </submittedName>
</protein>
<name>A0A2P2PVP7_RHIMU</name>
<reference evidence="1" key="1">
    <citation type="submission" date="2018-02" db="EMBL/GenBank/DDBJ databases">
        <title>Rhizophora mucronata_Transcriptome.</title>
        <authorList>
            <person name="Meera S.P."/>
            <person name="Sreeshan A."/>
            <person name="Augustine A."/>
        </authorList>
    </citation>
    <scope>NUCLEOTIDE SEQUENCE</scope>
    <source>
        <tissue evidence="1">Leaf</tissue>
    </source>
</reference>